<evidence type="ECO:0000313" key="2">
    <source>
        <dbReference type="EMBL" id="PXX71427.1"/>
    </source>
</evidence>
<name>A0A318KC03_9NOCA</name>
<evidence type="ECO:0008006" key="4">
    <source>
        <dbReference type="Google" id="ProtNLM"/>
    </source>
</evidence>
<dbReference type="InterPro" id="IPR036689">
    <property type="entry name" value="ESAT-6-like_sf"/>
</dbReference>
<proteinExistence type="predicted"/>
<feature type="region of interest" description="Disordered" evidence="1">
    <location>
        <begin position="82"/>
        <end position="104"/>
    </location>
</feature>
<keyword evidence="3" id="KW-1185">Reference proteome</keyword>
<feature type="compositionally biased region" description="Basic and acidic residues" evidence="1">
    <location>
        <begin position="83"/>
        <end position="94"/>
    </location>
</feature>
<dbReference type="AlphaFoldDB" id="A0A318KC03"/>
<reference evidence="2 3" key="1">
    <citation type="submission" date="2018-05" db="EMBL/GenBank/DDBJ databases">
        <title>Genomic Encyclopedia of Type Strains, Phase IV (KMG-IV): sequencing the most valuable type-strain genomes for metagenomic binning, comparative biology and taxonomic classification.</title>
        <authorList>
            <person name="Goeker M."/>
        </authorList>
    </citation>
    <scope>NUCLEOTIDE SEQUENCE [LARGE SCALE GENOMIC DNA]</scope>
    <source>
        <strain evidence="2 3">DSM 44704</strain>
    </source>
</reference>
<evidence type="ECO:0000313" key="3">
    <source>
        <dbReference type="Proteomes" id="UP000247569"/>
    </source>
</evidence>
<comment type="caution">
    <text evidence="2">The sequence shown here is derived from an EMBL/GenBank/DDBJ whole genome shotgun (WGS) entry which is preliminary data.</text>
</comment>
<dbReference type="Gene3D" id="1.10.287.1060">
    <property type="entry name" value="ESAT-6-like"/>
    <property type="match status" value="1"/>
</dbReference>
<evidence type="ECO:0000256" key="1">
    <source>
        <dbReference type="SAM" id="MobiDB-lite"/>
    </source>
</evidence>
<dbReference type="EMBL" id="QJKF01000001">
    <property type="protein sequence ID" value="PXX71427.1"/>
    <property type="molecule type" value="Genomic_DNA"/>
</dbReference>
<dbReference type="OrthoDB" id="4562648at2"/>
<dbReference type="RefSeq" id="WP_040740884.1">
    <property type="nucleotide sequence ID" value="NZ_QJKF01000001.1"/>
</dbReference>
<dbReference type="SUPFAM" id="SSF140453">
    <property type="entry name" value="EsxAB dimer-like"/>
    <property type="match status" value="1"/>
</dbReference>
<accession>A0A318KC03</accession>
<sequence>MARTVEVDTNQLRHAAGGCDHIHDSITRTLGTLRAAVNGNGTPWGNDSFGNKFAQGTKGYVVARDNLLAAVDQMATTFGEYGRGQREAADKMDAMEDGNTNGHR</sequence>
<dbReference type="Proteomes" id="UP000247569">
    <property type="component" value="Unassembled WGS sequence"/>
</dbReference>
<organism evidence="2 3">
    <name type="scientific">Nocardia tenerifensis</name>
    <dbReference type="NCBI Taxonomy" id="228006"/>
    <lineage>
        <taxon>Bacteria</taxon>
        <taxon>Bacillati</taxon>
        <taxon>Actinomycetota</taxon>
        <taxon>Actinomycetes</taxon>
        <taxon>Mycobacteriales</taxon>
        <taxon>Nocardiaceae</taxon>
        <taxon>Nocardia</taxon>
    </lineage>
</organism>
<protein>
    <recommendedName>
        <fullName evidence="4">Excreted virulence factor EspC (Type VII ESX diderm)</fullName>
    </recommendedName>
</protein>
<gene>
    <name evidence="2" type="ORF">DFR70_101850</name>
</gene>